<keyword evidence="2" id="KW-1185">Reference proteome</keyword>
<proteinExistence type="predicted"/>
<accession>A0AA42C8Z8</accession>
<dbReference type="RefSeq" id="WP_282591918.1">
    <property type="nucleotide sequence ID" value="NZ_JAPAAF010000015.1"/>
</dbReference>
<sequence>MLVELKGIYLKRYWAGWLRWKKYFEIKLGAIVQSSEKEKEKSGV</sequence>
<protein>
    <submittedName>
        <fullName evidence="1">Uncharacterized protein</fullName>
    </submittedName>
</protein>
<evidence type="ECO:0000313" key="2">
    <source>
        <dbReference type="Proteomes" id="UP001163821"/>
    </source>
</evidence>
<dbReference type="EMBL" id="JAPAAF010000015">
    <property type="protein sequence ID" value="MCW0483316.1"/>
    <property type="molecule type" value="Genomic_DNA"/>
</dbReference>
<dbReference type="Proteomes" id="UP001163821">
    <property type="component" value="Unassembled WGS sequence"/>
</dbReference>
<comment type="caution">
    <text evidence="1">The sequence shown here is derived from an EMBL/GenBank/DDBJ whole genome shotgun (WGS) entry which is preliminary data.</text>
</comment>
<dbReference type="AlphaFoldDB" id="A0AA42C8Z8"/>
<evidence type="ECO:0000313" key="1">
    <source>
        <dbReference type="EMBL" id="MCW0483316.1"/>
    </source>
</evidence>
<name>A0AA42C8Z8_9BACT</name>
<reference evidence="1" key="1">
    <citation type="submission" date="2022-10" db="EMBL/GenBank/DDBJ databases">
        <title>Gaoshiqiia sediminis gen. nov., sp. nov., isolated from coastal sediment.</title>
        <authorList>
            <person name="Yu W.X."/>
            <person name="Mu D.S."/>
            <person name="Du J.Z."/>
            <person name="Liang Y.Q."/>
        </authorList>
    </citation>
    <scope>NUCLEOTIDE SEQUENCE</scope>
    <source>
        <strain evidence="1">A06</strain>
    </source>
</reference>
<organism evidence="1 2">
    <name type="scientific">Gaoshiqia sediminis</name>
    <dbReference type="NCBI Taxonomy" id="2986998"/>
    <lineage>
        <taxon>Bacteria</taxon>
        <taxon>Pseudomonadati</taxon>
        <taxon>Bacteroidota</taxon>
        <taxon>Bacteroidia</taxon>
        <taxon>Marinilabiliales</taxon>
        <taxon>Prolixibacteraceae</taxon>
        <taxon>Gaoshiqia</taxon>
    </lineage>
</organism>
<gene>
    <name evidence="1" type="ORF">N2K84_11285</name>
</gene>